<gene>
    <name evidence="3" type="ORF">A1Q1_02815</name>
</gene>
<feature type="region of interest" description="Disordered" evidence="1">
    <location>
        <begin position="378"/>
        <end position="402"/>
    </location>
</feature>
<keyword evidence="2" id="KW-0472">Membrane</keyword>
<feature type="transmembrane region" description="Helical" evidence="2">
    <location>
        <begin position="418"/>
        <end position="441"/>
    </location>
</feature>
<comment type="caution">
    <text evidence="3">The sequence shown here is derived from an EMBL/GenBank/DDBJ whole genome shotgun (WGS) entry which is preliminary data.</text>
</comment>
<keyword evidence="2" id="KW-1133">Transmembrane helix</keyword>
<protein>
    <submittedName>
        <fullName evidence="3">Uncharacterized protein</fullName>
    </submittedName>
</protein>
<sequence length="533" mass="57241">MGMEFELARPGTLGRVEDPPSLSNFNRSVYGLYPGFHFNRSQAQWVANRPDPQVSDWKIDFLPSAGNVSSQLQFQFNGTGIELLVSADVEYMDPEPGPLRVELKTPWTPVETAAVDVTYSPADATWTARSDPTKLAHNQWVGTVIFPTAVRTRVEKLTFLYDLPVRDDHLLNMTEILANASEVSPFMSVTRDNATWLSAGLTAGGGSASGLVELNNSTGKIIELPANISFLSIIGERSFPPGDGSECRFVFDPPLLAGWGLHGPSQDNYTHVDTGNPSDIPIYWQNGTRREHDGAQPQLHRGLAPGVYVSDIENVTLLDQQLDPTVQYKLAIVSGPRWPVDARGLYVVSPPGVVPEVRVSANPCEFSKLQVWQTVPDPAKRKATAPSSTSAVPAPSTSVSDGVADGAGIEGKGLSGGAIAGIVVGALLGVLLLVGLAVWAIRRRRVENAPDDLDSDIPDFTPVSPYIPAASSRSTGLAVNRKTSPSSAGQRQRAAHHDEDPGTLPDEEAGEVVLPPLCREEWNQAGGRVPRGD</sequence>
<feature type="region of interest" description="Disordered" evidence="1">
    <location>
        <begin position="471"/>
        <end position="533"/>
    </location>
</feature>
<evidence type="ECO:0000313" key="3">
    <source>
        <dbReference type="EMBL" id="EJT48249.1"/>
    </source>
</evidence>
<dbReference type="EMBL" id="ALBS01000210">
    <property type="protein sequence ID" value="EJT48249.1"/>
    <property type="molecule type" value="Genomic_DNA"/>
</dbReference>
<dbReference type="RefSeq" id="XP_014179519.1">
    <property type="nucleotide sequence ID" value="XM_014324044.1"/>
</dbReference>
<dbReference type="HOGENOM" id="CLU_511101_0_0_1"/>
<evidence type="ECO:0000256" key="1">
    <source>
        <dbReference type="SAM" id="MobiDB-lite"/>
    </source>
</evidence>
<feature type="compositionally biased region" description="Low complexity" evidence="1">
    <location>
        <begin position="384"/>
        <end position="400"/>
    </location>
</feature>
<name>J6EUI5_TRIAS</name>
<dbReference type="GeneID" id="25986328"/>
<evidence type="ECO:0000256" key="2">
    <source>
        <dbReference type="SAM" id="Phobius"/>
    </source>
</evidence>
<accession>J6EUI5</accession>
<dbReference type="VEuPathDB" id="FungiDB:A1Q1_02815"/>
<feature type="compositionally biased region" description="Polar residues" evidence="1">
    <location>
        <begin position="471"/>
        <end position="490"/>
    </location>
</feature>
<dbReference type="Proteomes" id="UP000002748">
    <property type="component" value="Unassembled WGS sequence"/>
</dbReference>
<organism evidence="3 4">
    <name type="scientific">Trichosporon asahii var. asahii (strain ATCC 90039 / CBS 2479 / JCM 2466 / KCTC 7840 / NBRC 103889/ NCYC 2677 / UAMH 7654)</name>
    <name type="common">Yeast</name>
    <dbReference type="NCBI Taxonomy" id="1186058"/>
    <lineage>
        <taxon>Eukaryota</taxon>
        <taxon>Fungi</taxon>
        <taxon>Dikarya</taxon>
        <taxon>Basidiomycota</taxon>
        <taxon>Agaricomycotina</taxon>
        <taxon>Tremellomycetes</taxon>
        <taxon>Trichosporonales</taxon>
        <taxon>Trichosporonaceae</taxon>
        <taxon>Trichosporon</taxon>
    </lineage>
</organism>
<dbReference type="KEGG" id="tasa:A1Q1_02815"/>
<dbReference type="AlphaFoldDB" id="J6EUI5"/>
<evidence type="ECO:0000313" key="4">
    <source>
        <dbReference type="Proteomes" id="UP000002748"/>
    </source>
</evidence>
<keyword evidence="2" id="KW-0812">Transmembrane</keyword>
<proteinExistence type="predicted"/>
<reference evidence="3 4" key="1">
    <citation type="journal article" date="2012" name="Eukaryot. Cell">
        <title>Draft genome sequence of CBS 2479, the standard type strain of Trichosporon asahii.</title>
        <authorList>
            <person name="Yang R.Y."/>
            <person name="Li H.T."/>
            <person name="Zhu H."/>
            <person name="Zhou G.P."/>
            <person name="Wang M."/>
            <person name="Wang L."/>
        </authorList>
    </citation>
    <scope>NUCLEOTIDE SEQUENCE [LARGE SCALE GENOMIC DNA]</scope>
    <source>
        <strain evidence="4">ATCC 90039 / CBS 2479 / JCM 2466 / KCTC 7840 / NCYC 2677 / UAMH 7654</strain>
    </source>
</reference>